<gene>
    <name evidence="2" type="ORF">H3Z74_20905</name>
</gene>
<dbReference type="Pfam" id="PF16233">
    <property type="entry name" value="DUF4893"/>
    <property type="match status" value="1"/>
</dbReference>
<dbReference type="RefSeq" id="WP_187761434.1">
    <property type="nucleotide sequence ID" value="NZ_CP061038.1"/>
</dbReference>
<feature type="chain" id="PRO_5028834358" evidence="1">
    <location>
        <begin position="19"/>
        <end position="216"/>
    </location>
</feature>
<protein>
    <submittedName>
        <fullName evidence="2">DUF4893 domain-containing protein</fullName>
    </submittedName>
</protein>
<dbReference type="KEGG" id="spap:H3Z74_20905"/>
<dbReference type="Proteomes" id="UP000516148">
    <property type="component" value="Chromosome"/>
</dbReference>
<keyword evidence="1" id="KW-0732">Signal</keyword>
<accession>A0A7H0LHF8</accession>
<dbReference type="EMBL" id="CP061038">
    <property type="protein sequence ID" value="QNQ09111.1"/>
    <property type="molecule type" value="Genomic_DNA"/>
</dbReference>
<dbReference type="InterPro" id="IPR032609">
    <property type="entry name" value="DUF4893"/>
</dbReference>
<organism evidence="2 3">
    <name type="scientific">Sphingomonas alpina</name>
    <dbReference type="NCBI Taxonomy" id="653931"/>
    <lineage>
        <taxon>Bacteria</taxon>
        <taxon>Pseudomonadati</taxon>
        <taxon>Pseudomonadota</taxon>
        <taxon>Alphaproteobacteria</taxon>
        <taxon>Sphingomonadales</taxon>
        <taxon>Sphingomonadaceae</taxon>
        <taxon>Sphingomonas</taxon>
    </lineage>
</organism>
<feature type="signal peptide" evidence="1">
    <location>
        <begin position="1"/>
        <end position="18"/>
    </location>
</feature>
<reference evidence="2 3" key="1">
    <citation type="submission" date="2020-09" db="EMBL/GenBank/DDBJ databases">
        <title>Sphingomonas sp., a new species isolated from pork steak.</title>
        <authorList>
            <person name="Heidler von Heilborn D."/>
        </authorList>
    </citation>
    <scope>NUCLEOTIDE SEQUENCE [LARGE SCALE GENOMIC DNA]</scope>
    <source>
        <strain evidence="3">S8-3T</strain>
    </source>
</reference>
<evidence type="ECO:0000313" key="2">
    <source>
        <dbReference type="EMBL" id="QNQ09111.1"/>
    </source>
</evidence>
<keyword evidence="3" id="KW-1185">Reference proteome</keyword>
<dbReference type="AlphaFoldDB" id="A0A7H0LHF8"/>
<name>A0A7H0LHF8_9SPHN</name>
<evidence type="ECO:0000256" key="1">
    <source>
        <dbReference type="SAM" id="SignalP"/>
    </source>
</evidence>
<proteinExistence type="predicted"/>
<sequence length="216" mass="22903">MNRALLTLALFGSLTAGCATTRGHTSVVVDASAQTSGWESVATAADLERINALPERWAKARAAVPKRLAGKLAAEGPLVQPDAALDLPALPPGPYRCRLIRFGGRAAFTSFAPDICYVEGDTKSLSFTKQTGTILPGGWLYADTSKRQVFLGTFRNGSEKIAPSYGHDPARDVAGVIERVAPFRWRLALTQAGKGALLDVYELVPVPPTVPGSSAR</sequence>
<evidence type="ECO:0000313" key="3">
    <source>
        <dbReference type="Proteomes" id="UP000516148"/>
    </source>
</evidence>
<dbReference type="PROSITE" id="PS51257">
    <property type="entry name" value="PROKAR_LIPOPROTEIN"/>
    <property type="match status" value="1"/>
</dbReference>